<dbReference type="InterPro" id="IPR036837">
    <property type="entry name" value="Cation_efflux_CTD_sf"/>
</dbReference>
<feature type="transmembrane region" description="Helical" evidence="9">
    <location>
        <begin position="263"/>
        <end position="287"/>
    </location>
</feature>
<keyword evidence="7" id="KW-0406">Ion transport</keyword>
<dbReference type="PANTHER" id="PTHR11562">
    <property type="entry name" value="CATION EFFLUX PROTEIN/ ZINC TRANSPORTER"/>
    <property type="match status" value="1"/>
</dbReference>
<gene>
    <name evidence="12" type="ORF">RF55_4756</name>
</gene>
<keyword evidence="3" id="KW-0813">Transport</keyword>
<keyword evidence="6 9" id="KW-1133">Transmembrane helix</keyword>
<name>A0A0J7KWY9_LASNI</name>
<feature type="transmembrane region" description="Helical" evidence="9">
    <location>
        <begin position="411"/>
        <end position="429"/>
    </location>
</feature>
<evidence type="ECO:0000256" key="4">
    <source>
        <dbReference type="ARBA" id="ARBA00022692"/>
    </source>
</evidence>
<feature type="domain" description="Cation efflux protein transmembrane" evidence="10">
    <location>
        <begin position="269"/>
        <end position="460"/>
    </location>
</feature>
<keyword evidence="5" id="KW-0862">Zinc</keyword>
<dbReference type="OrthoDB" id="9944568at2759"/>
<dbReference type="SUPFAM" id="SSF161111">
    <property type="entry name" value="Cation efflux protein transmembrane domain-like"/>
    <property type="match status" value="2"/>
</dbReference>
<comment type="similarity">
    <text evidence="2">Belongs to the cation diffusion facilitator (CDF) transporter (TC 2.A.4) family. SLC30A subfamily.</text>
</comment>
<dbReference type="GO" id="GO:0005886">
    <property type="term" value="C:plasma membrane"/>
    <property type="evidence" value="ECO:0007669"/>
    <property type="project" value="TreeGrafter"/>
</dbReference>
<dbReference type="GO" id="GO:0005385">
    <property type="term" value="F:zinc ion transmembrane transporter activity"/>
    <property type="evidence" value="ECO:0007669"/>
    <property type="project" value="TreeGrafter"/>
</dbReference>
<comment type="caution">
    <text evidence="12">The sequence shown here is derived from an EMBL/GenBank/DDBJ whole genome shotgun (WGS) entry which is preliminary data.</text>
</comment>
<feature type="domain" description="Cation efflux protein transmembrane" evidence="10">
    <location>
        <begin position="26"/>
        <end position="199"/>
    </location>
</feature>
<dbReference type="EMBL" id="LBMM01002261">
    <property type="protein sequence ID" value="KMQ95052.1"/>
    <property type="molecule type" value="Genomic_DNA"/>
</dbReference>
<evidence type="ECO:0000256" key="8">
    <source>
        <dbReference type="ARBA" id="ARBA00023136"/>
    </source>
</evidence>
<dbReference type="InterPro" id="IPR002524">
    <property type="entry name" value="Cation_efflux"/>
</dbReference>
<sequence>MATKGMSTHTIIEGMGMGMGITIMRQVLWGIKTNALALLADACHNFSDILALAAAWLGHALSKRKPTERFSYGMKRATILASVTNAGLLLLVTGGIIWESIICLFHPVAVQGLSASAAAAGGIFVNGIAALLLMKGSKDDLNMRGAFLHMASDAVLAVGVVVSGLLVAWTGMFFLDPLTSLILSIVIVLASWRMLSESINLALDAAPTSINPSEIPQTLKNLSGIIDIHHLHIWPISTTETALTVHLVIEDLSKKQEAQSKQAIKFAIICLPVSLLVLSVKASAWFFTGSTALFSDALETLANVAAAVGAIWAVKLAALPPDKNHPYGHAKAEAIFAIIESSLVFVTGIVIGVLAVFEWFHPVKLETPFLGAALNGSAGIINLIWGIILVRWGRENHSPALLSTGNHMISDIWASIGLVIGVILIPLTGWDRLDAVLSLFIGINVVVMGAKMFWHAAHPLMDQALPEEEQEKIDKIIWKNACGQAKAHDLRMRRAGKDLFTEFHLAVPDETPVWQAYDICSRIENALKAEMGNISVHIYLEPDSQALLEKGAEATSDQAICQKSKNCCCYQKNT</sequence>
<evidence type="ECO:0000313" key="13">
    <source>
        <dbReference type="Proteomes" id="UP000036403"/>
    </source>
</evidence>
<evidence type="ECO:0000313" key="12">
    <source>
        <dbReference type="EMBL" id="KMQ95052.1"/>
    </source>
</evidence>
<feature type="transmembrane region" description="Helical" evidence="9">
    <location>
        <begin position="77"/>
        <end position="98"/>
    </location>
</feature>
<proteinExistence type="inferred from homology"/>
<dbReference type="Proteomes" id="UP000036403">
    <property type="component" value="Unassembled WGS sequence"/>
</dbReference>
<comment type="subcellular location">
    <subcellularLocation>
        <location evidence="1">Membrane</location>
        <topology evidence="1">Multi-pass membrane protein</topology>
    </subcellularLocation>
</comment>
<dbReference type="NCBIfam" id="TIGR01297">
    <property type="entry name" value="CDF"/>
    <property type="match status" value="2"/>
</dbReference>
<protein>
    <submittedName>
        <fullName evidence="12">Cation efflux system protein</fullName>
    </submittedName>
</protein>
<evidence type="ECO:0000256" key="9">
    <source>
        <dbReference type="SAM" id="Phobius"/>
    </source>
</evidence>
<evidence type="ECO:0000259" key="10">
    <source>
        <dbReference type="Pfam" id="PF01545"/>
    </source>
</evidence>
<dbReference type="InterPro" id="IPR027470">
    <property type="entry name" value="Cation_efflux_CTD"/>
</dbReference>
<dbReference type="SUPFAM" id="SSF160240">
    <property type="entry name" value="Cation efflux protein cytoplasmic domain-like"/>
    <property type="match status" value="1"/>
</dbReference>
<dbReference type="InterPro" id="IPR058533">
    <property type="entry name" value="Cation_efflux_TM"/>
</dbReference>
<feature type="transmembrane region" description="Helical" evidence="9">
    <location>
        <begin position="173"/>
        <end position="192"/>
    </location>
</feature>
<evidence type="ECO:0000256" key="7">
    <source>
        <dbReference type="ARBA" id="ARBA00023065"/>
    </source>
</evidence>
<dbReference type="InterPro" id="IPR050681">
    <property type="entry name" value="CDF/SLC30A"/>
</dbReference>
<feature type="transmembrane region" description="Helical" evidence="9">
    <location>
        <begin position="435"/>
        <end position="454"/>
    </location>
</feature>
<dbReference type="Gene3D" id="1.20.1510.10">
    <property type="entry name" value="Cation efflux protein transmembrane domain"/>
    <property type="match status" value="2"/>
</dbReference>
<dbReference type="STRING" id="67767.A0A0J7KWY9"/>
<dbReference type="Gene3D" id="3.30.70.1350">
    <property type="entry name" value="Cation efflux protein, cytoplasmic domain"/>
    <property type="match status" value="1"/>
</dbReference>
<keyword evidence="4 9" id="KW-0812">Transmembrane</keyword>
<evidence type="ECO:0000256" key="2">
    <source>
        <dbReference type="ARBA" id="ARBA00008873"/>
    </source>
</evidence>
<dbReference type="InterPro" id="IPR027469">
    <property type="entry name" value="Cation_efflux_TMD_sf"/>
</dbReference>
<organism evidence="12 13">
    <name type="scientific">Lasius niger</name>
    <name type="common">Black garden ant</name>
    <dbReference type="NCBI Taxonomy" id="67767"/>
    <lineage>
        <taxon>Eukaryota</taxon>
        <taxon>Metazoa</taxon>
        <taxon>Ecdysozoa</taxon>
        <taxon>Arthropoda</taxon>
        <taxon>Hexapoda</taxon>
        <taxon>Insecta</taxon>
        <taxon>Pterygota</taxon>
        <taxon>Neoptera</taxon>
        <taxon>Endopterygota</taxon>
        <taxon>Hymenoptera</taxon>
        <taxon>Apocrita</taxon>
        <taxon>Aculeata</taxon>
        <taxon>Formicoidea</taxon>
        <taxon>Formicidae</taxon>
        <taxon>Formicinae</taxon>
        <taxon>Lasius</taxon>
        <taxon>Lasius</taxon>
    </lineage>
</organism>
<feature type="transmembrane region" description="Helical" evidence="9">
    <location>
        <begin position="110"/>
        <end position="134"/>
    </location>
</feature>
<evidence type="ECO:0000256" key="3">
    <source>
        <dbReference type="ARBA" id="ARBA00022448"/>
    </source>
</evidence>
<feature type="transmembrane region" description="Helical" evidence="9">
    <location>
        <begin position="369"/>
        <end position="390"/>
    </location>
</feature>
<evidence type="ECO:0000256" key="5">
    <source>
        <dbReference type="ARBA" id="ARBA00022906"/>
    </source>
</evidence>
<feature type="domain" description="Cation efflux protein cytoplasmic" evidence="11">
    <location>
        <begin position="465"/>
        <end position="542"/>
    </location>
</feature>
<dbReference type="PANTHER" id="PTHR11562:SF17">
    <property type="entry name" value="RE54080P-RELATED"/>
    <property type="match status" value="1"/>
</dbReference>
<reference evidence="12 13" key="1">
    <citation type="submission" date="2015-04" db="EMBL/GenBank/DDBJ databases">
        <title>Lasius niger genome sequencing.</title>
        <authorList>
            <person name="Konorov E.A."/>
            <person name="Nikitin M.A."/>
            <person name="Kirill M.V."/>
            <person name="Chang P."/>
        </authorList>
    </citation>
    <scope>NUCLEOTIDE SEQUENCE [LARGE SCALE GENOMIC DNA]</scope>
    <source>
        <tissue evidence="12">Whole</tissue>
    </source>
</reference>
<dbReference type="Pfam" id="PF01545">
    <property type="entry name" value="Cation_efflux"/>
    <property type="match status" value="2"/>
</dbReference>
<keyword evidence="13" id="KW-1185">Reference proteome</keyword>
<keyword evidence="8 9" id="KW-0472">Membrane</keyword>
<dbReference type="AlphaFoldDB" id="A0A0J7KWY9"/>
<feature type="transmembrane region" description="Helical" evidence="9">
    <location>
        <begin position="335"/>
        <end position="357"/>
    </location>
</feature>
<keyword evidence="5" id="KW-0864">Zinc transport</keyword>
<dbReference type="PaxDb" id="67767-A0A0J7KWY9"/>
<feature type="transmembrane region" description="Helical" evidence="9">
    <location>
        <begin position="146"/>
        <end position="167"/>
    </location>
</feature>
<accession>A0A0J7KWY9</accession>
<feature type="domain" description="Cation efflux protein cytoplasmic" evidence="11">
    <location>
        <begin position="211"/>
        <end position="256"/>
    </location>
</feature>
<evidence type="ECO:0000259" key="11">
    <source>
        <dbReference type="Pfam" id="PF16916"/>
    </source>
</evidence>
<evidence type="ECO:0000256" key="1">
    <source>
        <dbReference type="ARBA" id="ARBA00004141"/>
    </source>
</evidence>
<evidence type="ECO:0000256" key="6">
    <source>
        <dbReference type="ARBA" id="ARBA00022989"/>
    </source>
</evidence>
<dbReference type="Pfam" id="PF16916">
    <property type="entry name" value="ZT_dimer"/>
    <property type="match status" value="2"/>
</dbReference>